<feature type="transmembrane region" description="Helical" evidence="1">
    <location>
        <begin position="63"/>
        <end position="81"/>
    </location>
</feature>
<reference evidence="3" key="1">
    <citation type="journal article" date="2019" name="Int. J. Syst. Evol. Microbiol.">
        <title>The Global Catalogue of Microorganisms (GCM) 10K type strain sequencing project: providing services to taxonomists for standard genome sequencing and annotation.</title>
        <authorList>
            <consortium name="The Broad Institute Genomics Platform"/>
            <consortium name="The Broad Institute Genome Sequencing Center for Infectious Disease"/>
            <person name="Wu L."/>
            <person name="Ma J."/>
        </authorList>
    </citation>
    <scope>NUCLEOTIDE SEQUENCE [LARGE SCALE GENOMIC DNA]</scope>
    <source>
        <strain evidence="3">CCUG 60524</strain>
    </source>
</reference>
<name>A0ABW3IMY9_9RHOB</name>
<keyword evidence="1" id="KW-1133">Transmembrane helix</keyword>
<feature type="transmembrane region" description="Helical" evidence="1">
    <location>
        <begin position="20"/>
        <end position="42"/>
    </location>
</feature>
<evidence type="ECO:0000313" key="3">
    <source>
        <dbReference type="Proteomes" id="UP001597108"/>
    </source>
</evidence>
<keyword evidence="1" id="KW-0812">Transmembrane</keyword>
<proteinExistence type="predicted"/>
<feature type="transmembrane region" description="Helical" evidence="1">
    <location>
        <begin position="232"/>
        <end position="249"/>
    </location>
</feature>
<protein>
    <recommendedName>
        <fullName evidence="4">DUF4239 domain-containing protein</fullName>
    </recommendedName>
</protein>
<gene>
    <name evidence="2" type="ORF">ACFQ2S_07390</name>
</gene>
<evidence type="ECO:0000313" key="2">
    <source>
        <dbReference type="EMBL" id="MFD0979478.1"/>
    </source>
</evidence>
<accession>A0ABW3IMY9</accession>
<feature type="transmembrane region" description="Helical" evidence="1">
    <location>
        <begin position="203"/>
        <end position="220"/>
    </location>
</feature>
<dbReference type="RefSeq" id="WP_386073814.1">
    <property type="nucleotide sequence ID" value="NZ_JBHTJT010000008.1"/>
</dbReference>
<comment type="caution">
    <text evidence="2">The sequence shown here is derived from an EMBL/GenBank/DDBJ whole genome shotgun (WGS) entry which is preliminary data.</text>
</comment>
<evidence type="ECO:0008006" key="4">
    <source>
        <dbReference type="Google" id="ProtNLM"/>
    </source>
</evidence>
<keyword evidence="3" id="KW-1185">Reference proteome</keyword>
<dbReference type="EMBL" id="JBHTJT010000008">
    <property type="protein sequence ID" value="MFD0979478.1"/>
    <property type="molecule type" value="Genomic_DNA"/>
</dbReference>
<evidence type="ECO:0000256" key="1">
    <source>
        <dbReference type="SAM" id="Phobius"/>
    </source>
</evidence>
<sequence length="281" mass="30054">METTGVAALYENISMPLFSIGMAFLILLVSLPGAAVLGYLTGARRRRVLLDSGRPVDKVTGETTLGAALALLGLLLAFSYGNALNLSQTRKALLTSEAAAIGTAFLRADYLAEPGRTNLQVALLEYARTRLLPGDDSINTLEEAQSFLSTTLELQAKLWPLTLEATADPLPPPMKAFVAGAVNEALDAHLYRVETLSVPVSELAQAMLLAAALLALFLLGNRAGTIGRRLSWRTFAFSGFLLLVMASILDIQRSSEGLIRTDPTAMLVTIYDMEQALAGRS</sequence>
<keyword evidence="1" id="KW-0472">Membrane</keyword>
<organism evidence="2 3">
    <name type="scientific">Tropicimonas aquimaris</name>
    <dbReference type="NCBI Taxonomy" id="914152"/>
    <lineage>
        <taxon>Bacteria</taxon>
        <taxon>Pseudomonadati</taxon>
        <taxon>Pseudomonadota</taxon>
        <taxon>Alphaproteobacteria</taxon>
        <taxon>Rhodobacterales</taxon>
        <taxon>Roseobacteraceae</taxon>
        <taxon>Tropicimonas</taxon>
    </lineage>
</organism>
<dbReference type="Proteomes" id="UP001597108">
    <property type="component" value="Unassembled WGS sequence"/>
</dbReference>